<name>A0ACC1A0P3_9ROSI</name>
<dbReference type="Proteomes" id="UP001164250">
    <property type="component" value="Chromosome 13"/>
</dbReference>
<comment type="caution">
    <text evidence="1">The sequence shown here is derived from an EMBL/GenBank/DDBJ whole genome shotgun (WGS) entry which is preliminary data.</text>
</comment>
<proteinExistence type="predicted"/>
<dbReference type="EMBL" id="CM047909">
    <property type="protein sequence ID" value="KAJ0080500.1"/>
    <property type="molecule type" value="Genomic_DNA"/>
</dbReference>
<keyword evidence="2" id="KW-1185">Reference proteome</keyword>
<gene>
    <name evidence="1" type="ORF">Patl1_23785</name>
</gene>
<protein>
    <submittedName>
        <fullName evidence="1">Uncharacterized protein</fullName>
    </submittedName>
</protein>
<organism evidence="1 2">
    <name type="scientific">Pistacia atlantica</name>
    <dbReference type="NCBI Taxonomy" id="434234"/>
    <lineage>
        <taxon>Eukaryota</taxon>
        <taxon>Viridiplantae</taxon>
        <taxon>Streptophyta</taxon>
        <taxon>Embryophyta</taxon>
        <taxon>Tracheophyta</taxon>
        <taxon>Spermatophyta</taxon>
        <taxon>Magnoliopsida</taxon>
        <taxon>eudicotyledons</taxon>
        <taxon>Gunneridae</taxon>
        <taxon>Pentapetalae</taxon>
        <taxon>rosids</taxon>
        <taxon>malvids</taxon>
        <taxon>Sapindales</taxon>
        <taxon>Anacardiaceae</taxon>
        <taxon>Pistacia</taxon>
    </lineage>
</organism>
<sequence>MQCVIFENNNTKFSQPTEPSEGFTIFQNHWAPIYFRAPKILQPQVFLFQHPQV</sequence>
<accession>A0ACC1A0P3</accession>
<reference evidence="2" key="1">
    <citation type="journal article" date="2023" name="G3 (Bethesda)">
        <title>Genome assembly and association tests identify interacting loci associated with vigor, precocity, and sex in interspecific pistachio rootstocks.</title>
        <authorList>
            <person name="Palmer W."/>
            <person name="Jacygrad E."/>
            <person name="Sagayaradj S."/>
            <person name="Cavanaugh K."/>
            <person name="Han R."/>
            <person name="Bertier L."/>
            <person name="Beede B."/>
            <person name="Kafkas S."/>
            <person name="Golino D."/>
            <person name="Preece J."/>
            <person name="Michelmore R."/>
        </authorList>
    </citation>
    <scope>NUCLEOTIDE SEQUENCE [LARGE SCALE GENOMIC DNA]</scope>
</reference>
<evidence type="ECO:0000313" key="2">
    <source>
        <dbReference type="Proteomes" id="UP001164250"/>
    </source>
</evidence>
<evidence type="ECO:0000313" key="1">
    <source>
        <dbReference type="EMBL" id="KAJ0080500.1"/>
    </source>
</evidence>